<feature type="signal peptide" evidence="9">
    <location>
        <begin position="1"/>
        <end position="25"/>
    </location>
</feature>
<evidence type="ECO:0000256" key="3">
    <source>
        <dbReference type="ARBA" id="ARBA00022448"/>
    </source>
</evidence>
<dbReference type="Pfam" id="PF02321">
    <property type="entry name" value="OEP"/>
    <property type="match status" value="2"/>
</dbReference>
<proteinExistence type="inferred from homology"/>
<organism evidence="11 13">
    <name type="scientific">Bacteroides caccae</name>
    <dbReference type="NCBI Taxonomy" id="47678"/>
    <lineage>
        <taxon>Bacteria</taxon>
        <taxon>Pseudomonadati</taxon>
        <taxon>Bacteroidota</taxon>
        <taxon>Bacteroidia</taxon>
        <taxon>Bacteroidales</taxon>
        <taxon>Bacteroidaceae</taxon>
        <taxon>Bacteroides</taxon>
    </lineage>
</organism>
<keyword evidence="3" id="KW-0813">Transport</keyword>
<dbReference type="GO" id="GO:0015562">
    <property type="term" value="F:efflux transmembrane transporter activity"/>
    <property type="evidence" value="ECO:0007669"/>
    <property type="project" value="InterPro"/>
</dbReference>
<evidence type="ECO:0000256" key="2">
    <source>
        <dbReference type="ARBA" id="ARBA00007613"/>
    </source>
</evidence>
<gene>
    <name evidence="11" type="primary">tolC</name>
    <name evidence="10" type="ORF">ERS852494_04229</name>
    <name evidence="11" type="ORF">ERS852558_04229</name>
</gene>
<dbReference type="EMBL" id="CZAI01000015">
    <property type="protein sequence ID" value="CUQ18765.1"/>
    <property type="molecule type" value="Genomic_DNA"/>
</dbReference>
<evidence type="ECO:0000313" key="11">
    <source>
        <dbReference type="EMBL" id="CUQ53067.1"/>
    </source>
</evidence>
<dbReference type="Gene3D" id="1.20.1600.10">
    <property type="entry name" value="Outer membrane efflux proteins (OEP)"/>
    <property type="match status" value="1"/>
</dbReference>
<dbReference type="Proteomes" id="UP000095725">
    <property type="component" value="Unassembled WGS sequence"/>
</dbReference>
<evidence type="ECO:0000313" key="13">
    <source>
        <dbReference type="Proteomes" id="UP000095725"/>
    </source>
</evidence>
<evidence type="ECO:0000256" key="7">
    <source>
        <dbReference type="ARBA" id="ARBA00023237"/>
    </source>
</evidence>
<evidence type="ECO:0000256" key="4">
    <source>
        <dbReference type="ARBA" id="ARBA00022452"/>
    </source>
</evidence>
<evidence type="ECO:0000256" key="5">
    <source>
        <dbReference type="ARBA" id="ARBA00022692"/>
    </source>
</evidence>
<dbReference type="InterPro" id="IPR051906">
    <property type="entry name" value="TolC-like"/>
</dbReference>
<protein>
    <submittedName>
        <fullName evidence="11">Outer membrane efflux protein</fullName>
    </submittedName>
</protein>
<dbReference type="GO" id="GO:1990281">
    <property type="term" value="C:efflux pump complex"/>
    <property type="evidence" value="ECO:0007669"/>
    <property type="project" value="TreeGrafter"/>
</dbReference>
<dbReference type="GeneID" id="75114889"/>
<dbReference type="GO" id="GO:0015288">
    <property type="term" value="F:porin activity"/>
    <property type="evidence" value="ECO:0007669"/>
    <property type="project" value="TreeGrafter"/>
</dbReference>
<dbReference type="EMBL" id="CZBL01000024">
    <property type="protein sequence ID" value="CUQ53067.1"/>
    <property type="molecule type" value="Genomic_DNA"/>
</dbReference>
<keyword evidence="7" id="KW-0998">Cell outer membrane</keyword>
<sequence>MFLKKYKLYPVILFSLFSFPQLMHAQTDSLFLTVDQLFERGVQYSLQLQADAMKESMAQERTRTARTARLPELQIGLKGGFVGQPVVWERGLSAPLYPDAPDWSQNYAIDLAQPLYQGGKIRSAIHKADIEKQVAELQTLTDRAEIKLKLLNQYMNLFSLFKQHEILMRNIEESELRLHDIRRMKKEGLITNNDVLRSEMQLTNDRLSLQETENSIVLVSQQLDILLGQDESVLLRPDTALLYRAVALQSYDDYIVQAYANNPVMKLLRAQTELARNEIRSTKSFSLPGISLYASNTLARPVSRTLADMYNNNWNVGVSVSYPLSSLYKNNHKIKESKMRMSLRKNEEEQKMQGIRMEVRSAFLRHREAMQRVEALKLSVRQAEENYRIMQNRYLNQLAILTDLLDANSVRLNVELQLVTARTRVIYTYYQLQKACGRL</sequence>
<dbReference type="Proteomes" id="UP000095657">
    <property type="component" value="Unassembled WGS sequence"/>
</dbReference>
<keyword evidence="6" id="KW-0472">Membrane</keyword>
<comment type="subcellular location">
    <subcellularLocation>
        <location evidence="1">Cell outer membrane</location>
    </subcellularLocation>
</comment>
<reference evidence="12 13" key="1">
    <citation type="submission" date="2015-09" db="EMBL/GenBank/DDBJ databases">
        <authorList>
            <consortium name="Pathogen Informatics"/>
        </authorList>
    </citation>
    <scope>NUCLEOTIDE SEQUENCE [LARGE SCALE GENOMIC DNA]</scope>
    <source>
        <strain evidence="10 12">2789STDY5834880</strain>
        <strain evidence="11 13">2789STDY5834946</strain>
    </source>
</reference>
<keyword evidence="4" id="KW-1134">Transmembrane beta strand</keyword>
<keyword evidence="8" id="KW-0175">Coiled coil</keyword>
<name>A0A174X9K7_9BACE</name>
<keyword evidence="9" id="KW-0732">Signal</keyword>
<dbReference type="InterPro" id="IPR003423">
    <property type="entry name" value="OMP_efflux"/>
</dbReference>
<dbReference type="PANTHER" id="PTHR30026">
    <property type="entry name" value="OUTER MEMBRANE PROTEIN TOLC"/>
    <property type="match status" value="1"/>
</dbReference>
<feature type="chain" id="PRO_5014253032" evidence="9">
    <location>
        <begin position="26"/>
        <end position="439"/>
    </location>
</feature>
<evidence type="ECO:0000256" key="1">
    <source>
        <dbReference type="ARBA" id="ARBA00004442"/>
    </source>
</evidence>
<evidence type="ECO:0000256" key="6">
    <source>
        <dbReference type="ARBA" id="ARBA00023136"/>
    </source>
</evidence>
<accession>A0A174X9K7</accession>
<comment type="similarity">
    <text evidence="2">Belongs to the outer membrane factor (OMF) (TC 1.B.17) family.</text>
</comment>
<dbReference type="STRING" id="47678.ERS852494_04229"/>
<evidence type="ECO:0000256" key="8">
    <source>
        <dbReference type="SAM" id="Coils"/>
    </source>
</evidence>
<evidence type="ECO:0000313" key="10">
    <source>
        <dbReference type="EMBL" id="CUQ18765.1"/>
    </source>
</evidence>
<evidence type="ECO:0000256" key="9">
    <source>
        <dbReference type="SAM" id="SignalP"/>
    </source>
</evidence>
<dbReference type="PANTHER" id="PTHR30026:SF23">
    <property type="entry name" value="TO APRF-PUTATIVE OUTER MEMBRANE EFFLUX PROTEIN OR SECRETED ALKALINE PHOSPHATASE-RELATED"/>
    <property type="match status" value="1"/>
</dbReference>
<dbReference type="GO" id="GO:0009279">
    <property type="term" value="C:cell outer membrane"/>
    <property type="evidence" value="ECO:0007669"/>
    <property type="project" value="UniProtKB-SubCell"/>
</dbReference>
<dbReference type="RefSeq" id="WP_005681246.1">
    <property type="nucleotide sequence ID" value="NZ_CABMOQ010000007.1"/>
</dbReference>
<keyword evidence="5" id="KW-0812">Transmembrane</keyword>
<dbReference type="SUPFAM" id="SSF56954">
    <property type="entry name" value="Outer membrane efflux proteins (OEP)"/>
    <property type="match status" value="1"/>
</dbReference>
<feature type="coiled-coil region" evidence="8">
    <location>
        <begin position="366"/>
        <end position="393"/>
    </location>
</feature>
<evidence type="ECO:0000313" key="12">
    <source>
        <dbReference type="Proteomes" id="UP000095657"/>
    </source>
</evidence>
<dbReference type="AlphaFoldDB" id="A0A174X9K7"/>